<dbReference type="EMBL" id="SRIB01000007">
    <property type="protein sequence ID" value="TFZ40094.1"/>
    <property type="molecule type" value="Genomic_DNA"/>
</dbReference>
<comment type="catalytic activity">
    <reaction evidence="20">
        <text>[GlcNAc-(1-&gt;4)-Mur2Ac(oyl-L-Ala-gamma-D-Glu-L-Lys-D-Ala-D-Ala)](n)-di-trans,octa-cis-undecaprenyl diphosphate + beta-D-GlcNAc-(1-&gt;4)-Mur2Ac(oyl-L-Ala-gamma-D-Glu-L-Lys-D-Ala-D-Ala)-di-trans,octa-cis-undecaprenyl diphosphate = [GlcNAc-(1-&gt;4)-Mur2Ac(oyl-L-Ala-gamma-D-Glu-L-Lys-D-Ala-D-Ala)](n+1)-di-trans,octa-cis-undecaprenyl diphosphate + di-trans,octa-cis-undecaprenyl diphosphate + H(+)</text>
        <dbReference type="Rhea" id="RHEA:23708"/>
        <dbReference type="Rhea" id="RHEA-COMP:9602"/>
        <dbReference type="Rhea" id="RHEA-COMP:9603"/>
        <dbReference type="ChEBI" id="CHEBI:15378"/>
        <dbReference type="ChEBI" id="CHEBI:58405"/>
        <dbReference type="ChEBI" id="CHEBI:60033"/>
        <dbReference type="ChEBI" id="CHEBI:78435"/>
        <dbReference type="EC" id="2.4.99.28"/>
    </reaction>
</comment>
<evidence type="ECO:0000256" key="5">
    <source>
        <dbReference type="ARBA" id="ARBA00022676"/>
    </source>
</evidence>
<evidence type="ECO:0000256" key="18">
    <source>
        <dbReference type="ARBA" id="ARBA00041418"/>
    </source>
</evidence>
<keyword evidence="5" id="KW-0328">Glycosyltransferase</keyword>
<dbReference type="GO" id="GO:0032153">
    <property type="term" value="C:cell division site"/>
    <property type="evidence" value="ECO:0007669"/>
    <property type="project" value="TreeGrafter"/>
</dbReference>
<evidence type="ECO:0000256" key="2">
    <source>
        <dbReference type="ARBA" id="ARBA00004752"/>
    </source>
</evidence>
<keyword evidence="4" id="KW-0132">Cell division</keyword>
<keyword evidence="3" id="KW-1003">Cell membrane</keyword>
<evidence type="ECO:0000313" key="24">
    <source>
        <dbReference type="Proteomes" id="UP000298381"/>
    </source>
</evidence>
<feature type="transmembrane region" description="Helical" evidence="22">
    <location>
        <begin position="143"/>
        <end position="161"/>
    </location>
</feature>
<comment type="function">
    <text evidence="21">Peptidoglycan polymerase that is essential for cell division.</text>
</comment>
<feature type="transmembrane region" description="Helical" evidence="22">
    <location>
        <begin position="227"/>
        <end position="247"/>
    </location>
</feature>
<comment type="similarity">
    <text evidence="16">Belongs to the SEDS family. FtsW subfamily.</text>
</comment>
<dbReference type="InterPro" id="IPR001182">
    <property type="entry name" value="FtsW/RodA"/>
</dbReference>
<dbReference type="GO" id="GO:0015648">
    <property type="term" value="F:lipid-linked peptidoglycan transporter activity"/>
    <property type="evidence" value="ECO:0007669"/>
    <property type="project" value="TreeGrafter"/>
</dbReference>
<keyword evidence="9" id="KW-0573">Peptidoglycan synthesis</keyword>
<proteinExistence type="inferred from homology"/>
<feature type="transmembrane region" description="Helical" evidence="22">
    <location>
        <begin position="12"/>
        <end position="32"/>
    </location>
</feature>
<dbReference type="AlphaFoldDB" id="A0A4Z0D5K8"/>
<dbReference type="GO" id="GO:0009252">
    <property type="term" value="P:peptidoglycan biosynthetic process"/>
    <property type="evidence" value="ECO:0007669"/>
    <property type="project" value="UniProtKB-KW"/>
</dbReference>
<keyword evidence="24" id="KW-1185">Reference proteome</keyword>
<dbReference type="PANTHER" id="PTHR30474">
    <property type="entry name" value="CELL CYCLE PROTEIN"/>
    <property type="match status" value="1"/>
</dbReference>
<dbReference type="InterPro" id="IPR013437">
    <property type="entry name" value="FtsW"/>
</dbReference>
<keyword evidence="11 22" id="KW-0472">Membrane</keyword>
<name>A0A4Z0D5K8_9FIRM</name>
<evidence type="ECO:0000256" key="16">
    <source>
        <dbReference type="ARBA" id="ARBA00038053"/>
    </source>
</evidence>
<comment type="caution">
    <text evidence="23">The sequence shown here is derived from an EMBL/GenBank/DDBJ whole genome shotgun (WGS) entry which is preliminary data.</text>
</comment>
<feature type="transmembrane region" description="Helical" evidence="22">
    <location>
        <begin position="306"/>
        <end position="328"/>
    </location>
</feature>
<evidence type="ECO:0000256" key="1">
    <source>
        <dbReference type="ARBA" id="ARBA00004651"/>
    </source>
</evidence>
<dbReference type="NCBIfam" id="TIGR02614">
    <property type="entry name" value="ftsW"/>
    <property type="match status" value="1"/>
</dbReference>
<evidence type="ECO:0000256" key="15">
    <source>
        <dbReference type="ARBA" id="ARBA00033270"/>
    </source>
</evidence>
<evidence type="ECO:0000256" key="9">
    <source>
        <dbReference type="ARBA" id="ARBA00022984"/>
    </source>
</evidence>
<evidence type="ECO:0000256" key="8">
    <source>
        <dbReference type="ARBA" id="ARBA00022960"/>
    </source>
</evidence>
<dbReference type="GO" id="GO:0071555">
    <property type="term" value="P:cell wall organization"/>
    <property type="evidence" value="ECO:0007669"/>
    <property type="project" value="UniProtKB-KW"/>
</dbReference>
<dbReference type="GO" id="GO:0008360">
    <property type="term" value="P:regulation of cell shape"/>
    <property type="evidence" value="ECO:0007669"/>
    <property type="project" value="UniProtKB-KW"/>
</dbReference>
<dbReference type="EC" id="2.4.99.28" evidence="19"/>
<evidence type="ECO:0000256" key="20">
    <source>
        <dbReference type="ARBA" id="ARBA00049902"/>
    </source>
</evidence>
<evidence type="ECO:0000256" key="7">
    <source>
        <dbReference type="ARBA" id="ARBA00022692"/>
    </source>
</evidence>
<accession>A0A4Z0D5K8</accession>
<evidence type="ECO:0000256" key="4">
    <source>
        <dbReference type="ARBA" id="ARBA00022618"/>
    </source>
</evidence>
<evidence type="ECO:0000256" key="22">
    <source>
        <dbReference type="SAM" id="Phobius"/>
    </source>
</evidence>
<keyword evidence="8" id="KW-0133">Cell shape</keyword>
<feature type="transmembrane region" description="Helical" evidence="22">
    <location>
        <begin position="184"/>
        <end position="206"/>
    </location>
</feature>
<feature type="transmembrane region" description="Helical" evidence="22">
    <location>
        <begin position="52"/>
        <end position="72"/>
    </location>
</feature>
<evidence type="ECO:0000256" key="12">
    <source>
        <dbReference type="ARBA" id="ARBA00023306"/>
    </source>
</evidence>
<comment type="subcellular location">
    <subcellularLocation>
        <location evidence="1">Cell membrane</location>
        <topology evidence="1">Multi-pass membrane protein</topology>
    </subcellularLocation>
</comment>
<evidence type="ECO:0000256" key="19">
    <source>
        <dbReference type="ARBA" id="ARBA00044770"/>
    </source>
</evidence>
<dbReference type="GO" id="GO:0005886">
    <property type="term" value="C:plasma membrane"/>
    <property type="evidence" value="ECO:0007669"/>
    <property type="project" value="UniProtKB-SubCell"/>
</dbReference>
<feature type="transmembrane region" description="Helical" evidence="22">
    <location>
        <begin position="340"/>
        <end position="363"/>
    </location>
</feature>
<evidence type="ECO:0000256" key="21">
    <source>
        <dbReference type="ARBA" id="ARBA00049966"/>
    </source>
</evidence>
<dbReference type="GO" id="GO:0008955">
    <property type="term" value="F:peptidoglycan glycosyltransferase activity"/>
    <property type="evidence" value="ECO:0007669"/>
    <property type="project" value="UniProtKB-EC"/>
</dbReference>
<keyword evidence="6" id="KW-0808">Transferase</keyword>
<feature type="transmembrane region" description="Helical" evidence="22">
    <location>
        <begin position="267"/>
        <end position="294"/>
    </location>
</feature>
<evidence type="ECO:0000313" key="23">
    <source>
        <dbReference type="EMBL" id="TFZ40094.1"/>
    </source>
</evidence>
<reference evidence="23 24" key="1">
    <citation type="submission" date="2019-03" db="EMBL/GenBank/DDBJ databases">
        <title>Draft genome sequence data and analysis of a Fermenting Bacterium, Soehngenia longevitae strain 1933PT, isolated from petroleum reservoir in Azerbaijan.</title>
        <authorList>
            <person name="Grouzdev D.S."/>
            <person name="Bidzhieva S.K."/>
            <person name="Sokolova D.S."/>
            <person name="Tourova T.P."/>
            <person name="Poltaraus A.B."/>
            <person name="Nazina T.N."/>
        </authorList>
    </citation>
    <scope>NUCLEOTIDE SEQUENCE [LARGE SCALE GENOMIC DNA]</scope>
    <source>
        <strain evidence="23 24">1933P</strain>
    </source>
</reference>
<dbReference type="OrthoDB" id="9812661at2"/>
<protein>
    <recommendedName>
        <fullName evidence="17">Probable peptidoglycan glycosyltransferase FtsW</fullName>
        <ecNumber evidence="19">2.4.99.28</ecNumber>
    </recommendedName>
    <alternativeName>
        <fullName evidence="18">Cell division protein FtsW</fullName>
    </alternativeName>
    <alternativeName>
        <fullName evidence="15">Cell wall polymerase</fullName>
    </alternativeName>
    <alternativeName>
        <fullName evidence="14">Peptidoglycan polymerase</fullName>
    </alternativeName>
</protein>
<sequence length="379" mass="41899">MKSKLLKHEPDFYILISTIMLVFIGVIMVYSASSPKALQEFGDPLFFFKRQIVWAALGLFIMIILMNIDYHIWKKHATAIYIITIILGLLIFTPLGMELKGARRWINLGFTTFMPSDAIKLGSIIFYAAFLENKKDKVSKLKDGLIPAFILIGISTGLVYLQKDLSTSITVAGTMLSMYFIAGMPYYVLIASAGLTAILFKVAVYSEGNEYRLDRIKSFRDPFADKLGDGYQIVQSLYALGSGGLFGVGLGKSKQKFFYIPEAYNDFIFSIIGEELGLVGTTFILSLYVIIIFRAFHVARNSNDKFALFLASGIASLIAIQSLMNIAVVTSSIPPTGINLPFVSSGGTSLIFYLASIGILLNISRYTKTDGSKKNEHNS</sequence>
<feature type="transmembrane region" description="Helical" evidence="22">
    <location>
        <begin position="79"/>
        <end position="97"/>
    </location>
</feature>
<dbReference type="RefSeq" id="WP_135271166.1">
    <property type="nucleotide sequence ID" value="NZ_SRIB01000007.1"/>
</dbReference>
<keyword evidence="12" id="KW-0131">Cell cycle</keyword>
<evidence type="ECO:0000256" key="13">
    <source>
        <dbReference type="ARBA" id="ARBA00023316"/>
    </source>
</evidence>
<keyword evidence="7 22" id="KW-0812">Transmembrane</keyword>
<feature type="transmembrane region" description="Helical" evidence="22">
    <location>
        <begin position="109"/>
        <end position="131"/>
    </location>
</feature>
<dbReference type="Pfam" id="PF01098">
    <property type="entry name" value="FTSW_RODA_SPOVE"/>
    <property type="match status" value="1"/>
</dbReference>
<evidence type="ECO:0000256" key="14">
    <source>
        <dbReference type="ARBA" id="ARBA00032370"/>
    </source>
</evidence>
<dbReference type="PANTHER" id="PTHR30474:SF2">
    <property type="entry name" value="PEPTIDOGLYCAN GLYCOSYLTRANSFERASE FTSW-RELATED"/>
    <property type="match status" value="1"/>
</dbReference>
<organism evidence="23 24">
    <name type="scientific">Soehngenia longivitae</name>
    <dbReference type="NCBI Taxonomy" id="2562294"/>
    <lineage>
        <taxon>Bacteria</taxon>
        <taxon>Bacillati</taxon>
        <taxon>Bacillota</taxon>
        <taxon>Tissierellia</taxon>
        <taxon>Tissierellales</taxon>
        <taxon>Tissierellaceae</taxon>
        <taxon>Soehngenia</taxon>
    </lineage>
</organism>
<dbReference type="GO" id="GO:0051301">
    <property type="term" value="P:cell division"/>
    <property type="evidence" value="ECO:0007669"/>
    <property type="project" value="UniProtKB-KW"/>
</dbReference>
<evidence type="ECO:0000256" key="10">
    <source>
        <dbReference type="ARBA" id="ARBA00022989"/>
    </source>
</evidence>
<keyword evidence="10 22" id="KW-1133">Transmembrane helix</keyword>
<gene>
    <name evidence="23" type="primary">ftsW</name>
    <name evidence="23" type="ORF">E4100_06220</name>
</gene>
<keyword evidence="13" id="KW-0961">Cell wall biogenesis/degradation</keyword>
<comment type="pathway">
    <text evidence="2">Cell wall biogenesis; peptidoglycan biosynthesis.</text>
</comment>
<evidence type="ECO:0000256" key="11">
    <source>
        <dbReference type="ARBA" id="ARBA00023136"/>
    </source>
</evidence>
<dbReference type="Proteomes" id="UP000298381">
    <property type="component" value="Unassembled WGS sequence"/>
</dbReference>
<evidence type="ECO:0000256" key="6">
    <source>
        <dbReference type="ARBA" id="ARBA00022679"/>
    </source>
</evidence>
<evidence type="ECO:0000256" key="17">
    <source>
        <dbReference type="ARBA" id="ARBA00041185"/>
    </source>
</evidence>
<evidence type="ECO:0000256" key="3">
    <source>
        <dbReference type="ARBA" id="ARBA00022475"/>
    </source>
</evidence>